<organism evidence="2 3">
    <name type="scientific">Thermococcus barophilus</name>
    <dbReference type="NCBI Taxonomy" id="55802"/>
    <lineage>
        <taxon>Archaea</taxon>
        <taxon>Methanobacteriati</taxon>
        <taxon>Methanobacteriota</taxon>
        <taxon>Thermococci</taxon>
        <taxon>Thermococcales</taxon>
        <taxon>Thermococcaceae</taxon>
        <taxon>Thermococcus</taxon>
    </lineage>
</organism>
<gene>
    <name evidence="2" type="ORF">TBCH5v1_0334</name>
</gene>
<dbReference type="RefSeq" id="WP_056933238.1">
    <property type="nucleotide sequence ID" value="NZ_CP013050.1"/>
</dbReference>
<keyword evidence="1" id="KW-1133">Transmembrane helix</keyword>
<sequence>MDIKVSPEFLLVLMVLAGVASIQFFKGRKLNLMLMQHYLRAFEDTIKPKDKEYVWLGGYIGFRAYYKVSEGNIDKFEYTLTLLPRQSIFYMPISKLISRHDKLYIVVRPYSQIKREAHLIQKRYYRIKPKIEDEELLQKDVIEIGRKEYEALFEKRRDVELLREFLQGFSKPENVKHVSLTPKTNVFYILMKPEPETIQDDIRHIVRFVNEKLKESPFES</sequence>
<name>A0A0S1X936_THEBA</name>
<proteinExistence type="predicted"/>
<dbReference type="GeneID" id="26135626"/>
<feature type="transmembrane region" description="Helical" evidence="1">
    <location>
        <begin position="6"/>
        <end position="25"/>
    </location>
</feature>
<keyword evidence="1" id="KW-0472">Membrane</keyword>
<evidence type="ECO:0000313" key="3">
    <source>
        <dbReference type="Proteomes" id="UP000066042"/>
    </source>
</evidence>
<dbReference type="AlphaFoldDB" id="A0A0S1X936"/>
<reference evidence="2 3" key="1">
    <citation type="journal article" date="2016" name="Genome Announc.">
        <title>Complete genome sequence of the hyperthermophilic and piezophilic archaeon Thermococcus barophilus Ch5, capable of growth at the expense of hydrogenogenesis from carbon monoxide and formate.</title>
        <authorList>
            <person name="Oger P."/>
            <person name="Sokolova T.G."/>
            <person name="Kozhevnikova D.A."/>
            <person name="Taranov E.A."/>
            <person name="Vannier P."/>
            <person name="Lee H.S."/>
            <person name="Kwon K.K."/>
            <person name="Kang S.G."/>
            <person name="Lee J.H."/>
            <person name="Bonch-Osmolovskaya E.A."/>
            <person name="Lebedinsky A.V."/>
        </authorList>
    </citation>
    <scope>NUCLEOTIDE SEQUENCE [LARGE SCALE GENOMIC DNA]</scope>
    <source>
        <strain evidence="3">Ch5</strain>
    </source>
</reference>
<keyword evidence="1" id="KW-0812">Transmembrane</keyword>
<evidence type="ECO:0000256" key="1">
    <source>
        <dbReference type="SAM" id="Phobius"/>
    </source>
</evidence>
<dbReference type="PATRIC" id="fig|55802.8.peg.328"/>
<dbReference type="STRING" id="55802.TBCH5v1_0334"/>
<dbReference type="Proteomes" id="UP000066042">
    <property type="component" value="Chromosome"/>
</dbReference>
<dbReference type="EMBL" id="CP013050">
    <property type="protein sequence ID" value="ALM74310.1"/>
    <property type="molecule type" value="Genomic_DNA"/>
</dbReference>
<protein>
    <submittedName>
        <fullName evidence="2">Uncharacterized protein</fullName>
    </submittedName>
</protein>
<evidence type="ECO:0000313" key="2">
    <source>
        <dbReference type="EMBL" id="ALM74310.1"/>
    </source>
</evidence>
<accession>A0A0S1X936</accession>